<gene>
    <name evidence="1" type="ORF">SHEWBE_1523</name>
</gene>
<organism evidence="1 2">
    <name type="scientific">Shewanella benthica</name>
    <dbReference type="NCBI Taxonomy" id="43661"/>
    <lineage>
        <taxon>Bacteria</taxon>
        <taxon>Pseudomonadati</taxon>
        <taxon>Pseudomonadota</taxon>
        <taxon>Gammaproteobacteria</taxon>
        <taxon>Alteromonadales</taxon>
        <taxon>Shewanellaceae</taxon>
        <taxon>Shewanella</taxon>
    </lineage>
</organism>
<proteinExistence type="predicted"/>
<evidence type="ECO:0000313" key="1">
    <source>
        <dbReference type="EMBL" id="SQH75489.1"/>
    </source>
</evidence>
<accession>A0A330LYQ4</accession>
<dbReference type="Proteomes" id="UP000250123">
    <property type="component" value="Chromosome SHEWBE"/>
</dbReference>
<protein>
    <submittedName>
        <fullName evidence="1">Uncharacterized protein</fullName>
    </submittedName>
</protein>
<name>A0A330LYQ4_9GAMM</name>
<evidence type="ECO:0000313" key="2">
    <source>
        <dbReference type="Proteomes" id="UP000250123"/>
    </source>
</evidence>
<dbReference type="EMBL" id="LS483452">
    <property type="protein sequence ID" value="SQH75489.1"/>
    <property type="molecule type" value="Genomic_DNA"/>
</dbReference>
<dbReference type="AlphaFoldDB" id="A0A330LYQ4"/>
<dbReference type="KEGG" id="sbk:SHEWBE_1523"/>
<reference evidence="2" key="1">
    <citation type="submission" date="2018-06" db="EMBL/GenBank/DDBJ databases">
        <authorList>
            <person name="Cea G.-C."/>
            <person name="William W."/>
        </authorList>
    </citation>
    <scope>NUCLEOTIDE SEQUENCE [LARGE SCALE GENOMIC DNA]</scope>
    <source>
        <strain evidence="2">DB21MT-2</strain>
    </source>
</reference>
<sequence length="42" mass="4552">MSQDSEPWFCNLVSSISLASYMNAGENSITFCACLLSMDSPT</sequence>